<keyword evidence="1" id="KW-0808">Transferase</keyword>
<evidence type="ECO:0000256" key="1">
    <source>
        <dbReference type="ARBA" id="ARBA00022679"/>
    </source>
</evidence>
<dbReference type="SUPFAM" id="SSF53901">
    <property type="entry name" value="Thiolase-like"/>
    <property type="match status" value="1"/>
</dbReference>
<dbReference type="EMBL" id="BARU01001333">
    <property type="protein sequence ID" value="GAH30858.1"/>
    <property type="molecule type" value="Genomic_DNA"/>
</dbReference>
<comment type="caution">
    <text evidence="3">The sequence shown here is derived from an EMBL/GenBank/DDBJ whole genome shotgun (WGS) entry which is preliminary data.</text>
</comment>
<dbReference type="Gene3D" id="3.40.47.10">
    <property type="match status" value="1"/>
</dbReference>
<accession>X1GCT0</accession>
<feature type="domain" description="Beta-ketoacyl synthase-like N-terminal" evidence="2">
    <location>
        <begin position="4"/>
        <end position="129"/>
    </location>
</feature>
<gene>
    <name evidence="3" type="ORF">S03H2_03570</name>
</gene>
<dbReference type="InterPro" id="IPR000794">
    <property type="entry name" value="Beta-ketoacyl_synthase"/>
</dbReference>
<dbReference type="PANTHER" id="PTHR11712:SF336">
    <property type="entry name" value="3-OXOACYL-[ACYL-CARRIER-PROTEIN] SYNTHASE, MITOCHONDRIAL"/>
    <property type="match status" value="1"/>
</dbReference>
<dbReference type="InterPro" id="IPR016039">
    <property type="entry name" value="Thiolase-like"/>
</dbReference>
<dbReference type="GO" id="GO:0004315">
    <property type="term" value="F:3-oxoacyl-[acyl-carrier-protein] synthase activity"/>
    <property type="evidence" value="ECO:0007669"/>
    <property type="project" value="TreeGrafter"/>
</dbReference>
<proteinExistence type="predicted"/>
<evidence type="ECO:0000313" key="3">
    <source>
        <dbReference type="EMBL" id="GAH30858.1"/>
    </source>
</evidence>
<dbReference type="InterPro" id="IPR014030">
    <property type="entry name" value="Ketoacyl_synth_N"/>
</dbReference>
<dbReference type="Pfam" id="PF00109">
    <property type="entry name" value="ketoacyl-synt"/>
    <property type="match status" value="1"/>
</dbReference>
<dbReference type="AlphaFoldDB" id="X1GCT0"/>
<dbReference type="GO" id="GO:0006633">
    <property type="term" value="P:fatty acid biosynthetic process"/>
    <property type="evidence" value="ECO:0007669"/>
    <property type="project" value="TreeGrafter"/>
</dbReference>
<evidence type="ECO:0000259" key="2">
    <source>
        <dbReference type="Pfam" id="PF00109"/>
    </source>
</evidence>
<dbReference type="GO" id="GO:0005829">
    <property type="term" value="C:cytosol"/>
    <property type="evidence" value="ECO:0007669"/>
    <property type="project" value="TreeGrafter"/>
</dbReference>
<sequence length="173" mass="18622">MPKARVAITGIGVVSPAALGAEDFWDAIATGKKCVRRITLFDACNFPSRIAGELPDFSARQFVPKTYRKSVKVMARDIEIAAAAAELGVRDAGLLTRSSQGETTTYDPKRLGCNIGAGLISTDLDELGSAVNTAVTDGKFDFKLWGESGMNNLTPLWLLKYLPNMLACHITII</sequence>
<feature type="non-terminal residue" evidence="3">
    <location>
        <position position="173"/>
    </location>
</feature>
<reference evidence="3" key="1">
    <citation type="journal article" date="2014" name="Front. Microbiol.">
        <title>High frequency of phylogenetically diverse reductive dehalogenase-homologous genes in deep subseafloor sedimentary metagenomes.</title>
        <authorList>
            <person name="Kawai M."/>
            <person name="Futagami T."/>
            <person name="Toyoda A."/>
            <person name="Takaki Y."/>
            <person name="Nishi S."/>
            <person name="Hori S."/>
            <person name="Arai W."/>
            <person name="Tsubouchi T."/>
            <person name="Morono Y."/>
            <person name="Uchiyama I."/>
            <person name="Ito T."/>
            <person name="Fujiyama A."/>
            <person name="Inagaki F."/>
            <person name="Takami H."/>
        </authorList>
    </citation>
    <scope>NUCLEOTIDE SEQUENCE</scope>
    <source>
        <strain evidence="3">Expedition CK06-06</strain>
    </source>
</reference>
<protein>
    <recommendedName>
        <fullName evidence="2">Beta-ketoacyl synthase-like N-terminal domain-containing protein</fullName>
    </recommendedName>
</protein>
<organism evidence="3">
    <name type="scientific">marine sediment metagenome</name>
    <dbReference type="NCBI Taxonomy" id="412755"/>
    <lineage>
        <taxon>unclassified sequences</taxon>
        <taxon>metagenomes</taxon>
        <taxon>ecological metagenomes</taxon>
    </lineage>
</organism>
<dbReference type="PANTHER" id="PTHR11712">
    <property type="entry name" value="POLYKETIDE SYNTHASE-RELATED"/>
    <property type="match status" value="1"/>
</dbReference>
<name>X1GCT0_9ZZZZ</name>